<dbReference type="Proteomes" id="UP000593567">
    <property type="component" value="Unassembled WGS sequence"/>
</dbReference>
<name>A0A7J7IY88_BUGNE</name>
<reference evidence="1" key="1">
    <citation type="submission" date="2020-06" db="EMBL/GenBank/DDBJ databases">
        <title>Draft genome of Bugula neritina, a colonial animal packing powerful symbionts and potential medicines.</title>
        <authorList>
            <person name="Rayko M."/>
        </authorList>
    </citation>
    <scope>NUCLEOTIDE SEQUENCE [LARGE SCALE GENOMIC DNA]</scope>
    <source>
        <strain evidence="1">Kwan_BN1</strain>
    </source>
</reference>
<evidence type="ECO:0000313" key="1">
    <source>
        <dbReference type="EMBL" id="KAF6018883.1"/>
    </source>
</evidence>
<comment type="caution">
    <text evidence="1">The sequence shown here is derived from an EMBL/GenBank/DDBJ whole genome shotgun (WGS) entry which is preliminary data.</text>
</comment>
<gene>
    <name evidence="1" type="ORF">EB796_022827</name>
</gene>
<dbReference type="AlphaFoldDB" id="A0A7J7IY88"/>
<organism evidence="1 2">
    <name type="scientific">Bugula neritina</name>
    <name type="common">Brown bryozoan</name>
    <name type="synonym">Sertularia neritina</name>
    <dbReference type="NCBI Taxonomy" id="10212"/>
    <lineage>
        <taxon>Eukaryota</taxon>
        <taxon>Metazoa</taxon>
        <taxon>Spiralia</taxon>
        <taxon>Lophotrochozoa</taxon>
        <taxon>Bryozoa</taxon>
        <taxon>Gymnolaemata</taxon>
        <taxon>Cheilostomatida</taxon>
        <taxon>Flustrina</taxon>
        <taxon>Buguloidea</taxon>
        <taxon>Bugulidae</taxon>
        <taxon>Bugula</taxon>
    </lineage>
</organism>
<accession>A0A7J7IY88</accession>
<keyword evidence="2" id="KW-1185">Reference proteome</keyword>
<protein>
    <submittedName>
        <fullName evidence="1">Uncharacterized protein</fullName>
    </submittedName>
</protein>
<sequence length="91" mass="10168">MNIEGDDTNYADIENIESIEGIIKTSNSGAPSIGDLSPNGDWKCFPQTSYHSCYGLPYQDHNYGAPPLLLHHLVLVKPQPYTPRTKLLKMH</sequence>
<proteinExistence type="predicted"/>
<dbReference type="EMBL" id="VXIV02003270">
    <property type="protein sequence ID" value="KAF6018883.1"/>
    <property type="molecule type" value="Genomic_DNA"/>
</dbReference>
<evidence type="ECO:0000313" key="2">
    <source>
        <dbReference type="Proteomes" id="UP000593567"/>
    </source>
</evidence>